<dbReference type="InterPro" id="IPR013103">
    <property type="entry name" value="RVT_2"/>
</dbReference>
<keyword evidence="1" id="KW-0862">Zinc</keyword>
<feature type="compositionally biased region" description="Acidic residues" evidence="2">
    <location>
        <begin position="381"/>
        <end position="393"/>
    </location>
</feature>
<dbReference type="GO" id="GO:0003676">
    <property type="term" value="F:nucleic acid binding"/>
    <property type="evidence" value="ECO:0007669"/>
    <property type="project" value="InterPro"/>
</dbReference>
<reference evidence="4" key="1">
    <citation type="journal article" date="2019" name="Sci. Rep.">
        <title>Draft genome of Tanacetum cinerariifolium, the natural source of mosquito coil.</title>
        <authorList>
            <person name="Yamashiro T."/>
            <person name="Shiraishi A."/>
            <person name="Satake H."/>
            <person name="Nakayama K."/>
        </authorList>
    </citation>
    <scope>NUCLEOTIDE SEQUENCE</scope>
</reference>
<evidence type="ECO:0000256" key="2">
    <source>
        <dbReference type="SAM" id="MobiDB-lite"/>
    </source>
</evidence>
<organism evidence="4">
    <name type="scientific">Tanacetum cinerariifolium</name>
    <name type="common">Dalmatian daisy</name>
    <name type="synonym">Chrysanthemum cinerariifolium</name>
    <dbReference type="NCBI Taxonomy" id="118510"/>
    <lineage>
        <taxon>Eukaryota</taxon>
        <taxon>Viridiplantae</taxon>
        <taxon>Streptophyta</taxon>
        <taxon>Embryophyta</taxon>
        <taxon>Tracheophyta</taxon>
        <taxon>Spermatophyta</taxon>
        <taxon>Magnoliopsida</taxon>
        <taxon>eudicotyledons</taxon>
        <taxon>Gunneridae</taxon>
        <taxon>Pentapetalae</taxon>
        <taxon>asterids</taxon>
        <taxon>campanulids</taxon>
        <taxon>Asterales</taxon>
        <taxon>Asteraceae</taxon>
        <taxon>Asteroideae</taxon>
        <taxon>Anthemideae</taxon>
        <taxon>Anthemidinae</taxon>
        <taxon>Tanacetum</taxon>
    </lineage>
</organism>
<dbReference type="InterPro" id="IPR036875">
    <property type="entry name" value="Znf_CCHC_sf"/>
</dbReference>
<dbReference type="AlphaFoldDB" id="A0A6L2J717"/>
<protein>
    <recommendedName>
        <fullName evidence="3">CCHC-type domain-containing protein</fullName>
    </recommendedName>
</protein>
<dbReference type="Gene3D" id="4.10.60.10">
    <property type="entry name" value="Zinc finger, CCHC-type"/>
    <property type="match status" value="1"/>
</dbReference>
<dbReference type="PANTHER" id="PTHR11439:SF509">
    <property type="entry name" value="RNA-DIRECTED DNA POLYMERASE"/>
    <property type="match status" value="1"/>
</dbReference>
<dbReference type="EMBL" id="BKCJ010000357">
    <property type="protein sequence ID" value="GEU32450.1"/>
    <property type="molecule type" value="Genomic_DNA"/>
</dbReference>
<dbReference type="InterPro" id="IPR001878">
    <property type="entry name" value="Znf_CCHC"/>
</dbReference>
<dbReference type="Pfam" id="PF07727">
    <property type="entry name" value="RVT_2"/>
    <property type="match status" value="1"/>
</dbReference>
<dbReference type="PANTHER" id="PTHR11439">
    <property type="entry name" value="GAG-POL-RELATED RETROTRANSPOSON"/>
    <property type="match status" value="1"/>
</dbReference>
<comment type="caution">
    <text evidence="4">The sequence shown here is derived from an EMBL/GenBank/DDBJ whole genome shotgun (WGS) entry which is preliminary data.</text>
</comment>
<keyword evidence="1" id="KW-0479">Metal-binding</keyword>
<evidence type="ECO:0000313" key="4">
    <source>
        <dbReference type="EMBL" id="GEU32450.1"/>
    </source>
</evidence>
<dbReference type="GO" id="GO:0008270">
    <property type="term" value="F:zinc ion binding"/>
    <property type="evidence" value="ECO:0007669"/>
    <property type="project" value="UniProtKB-KW"/>
</dbReference>
<keyword evidence="1" id="KW-0863">Zinc-finger</keyword>
<sequence length="682" mass="77138">MFDTLRDICRTLESRYVHEGRTINTSFCNDFSDDSVAEFTAIALKPDNPLTLPTSSLGECTSLETERTKFYLMRNKPEIETLSLDDLFKNLKAYESEVMGTSSSTTNSHNVAFLSFSSTNITTRAVNTAQGVNTSSTQSAADSSTTVENLSDANIAMLTMRARRFLKNIGRKLDMANKERIRFNKSKVECFNCHKRGHFARECRAPKNQYSRNREPIKRTVPVEATTSNALVSQCDGLGYDWSDQVEEGPTNFALMAYSSTSSRTFTNSKIMDKCKTGLGYNVVPPPYTGNFMPPKPDLVYPSLDDFVDVNESVSEYVVENPTIESNEPKTVRNENEAPIIKDWVSESEEEVEPKTQDLLFSSSSKDSPGSRFKPLKEEEKNDTEDPWNEDSEVPSTKQPRVNQEKDENVNSTNNINTVSPTDNVAGIEDNDIDENIVYGCADDPNMPVLEEGKTQEEVINYNEVFAPVARIEAIRLFLAYALFKEFVVYQMDVKSAFFMSLRSRKALYGLHQAPRTWYETLSTYLLDNGFQRGMIDRTLFIKRDKGMQVKQKEDGIFISQDKYFNEILNKFGFTDVKTTSTPMETHKTLLKDEKGEVVDENLYRSMIGSLMYLTSLRPDIMFAATAKVKNINGEAQIHAKVDGKKVIISEASIRRDLKFGDEGGVDYFSIKVIFEQLTLMV</sequence>
<proteinExistence type="predicted"/>
<feature type="domain" description="CCHC-type" evidence="3">
    <location>
        <begin position="190"/>
        <end position="204"/>
    </location>
</feature>
<evidence type="ECO:0000259" key="3">
    <source>
        <dbReference type="PROSITE" id="PS50158"/>
    </source>
</evidence>
<name>A0A6L2J717_TANCI</name>
<feature type="compositionally biased region" description="Polar residues" evidence="2">
    <location>
        <begin position="359"/>
        <end position="368"/>
    </location>
</feature>
<evidence type="ECO:0000256" key="1">
    <source>
        <dbReference type="PROSITE-ProRule" id="PRU00047"/>
    </source>
</evidence>
<accession>A0A6L2J717</accession>
<dbReference type="SMART" id="SM00343">
    <property type="entry name" value="ZnF_C2HC"/>
    <property type="match status" value="1"/>
</dbReference>
<feature type="region of interest" description="Disordered" evidence="2">
    <location>
        <begin position="344"/>
        <end position="428"/>
    </location>
</feature>
<dbReference type="PROSITE" id="PS50158">
    <property type="entry name" value="ZF_CCHC"/>
    <property type="match status" value="1"/>
</dbReference>
<feature type="compositionally biased region" description="Low complexity" evidence="2">
    <location>
        <begin position="410"/>
        <end position="420"/>
    </location>
</feature>
<gene>
    <name evidence="4" type="ORF">Tci_004428</name>
</gene>
<dbReference type="SUPFAM" id="SSF57756">
    <property type="entry name" value="Retrovirus zinc finger-like domains"/>
    <property type="match status" value="1"/>
</dbReference>